<dbReference type="AlphaFoldDB" id="A4JTZ6"/>
<dbReference type="HOGENOM" id="CLU_1552385_0_0_4"/>
<evidence type="ECO:0000313" key="3">
    <source>
        <dbReference type="Proteomes" id="UP000002287"/>
    </source>
</evidence>
<dbReference type="EMBL" id="CP000617">
    <property type="protein sequence ID" value="ABO59749.1"/>
    <property type="molecule type" value="Genomic_DNA"/>
</dbReference>
<dbReference type="KEGG" id="bvi:Bcep1808_6862"/>
<name>A4JTZ6_BURVG</name>
<keyword evidence="1" id="KW-0732">Signal</keyword>
<protein>
    <recommendedName>
        <fullName evidence="4">Lipoprotein</fullName>
    </recommendedName>
</protein>
<evidence type="ECO:0000256" key="1">
    <source>
        <dbReference type="SAM" id="SignalP"/>
    </source>
</evidence>
<accession>A4JTZ6</accession>
<organism evidence="2 3">
    <name type="scientific">Burkholderia vietnamiensis (strain G4 / LMG 22486)</name>
    <name type="common">Burkholderia cepacia (strain R1808)</name>
    <dbReference type="NCBI Taxonomy" id="269482"/>
    <lineage>
        <taxon>Bacteria</taxon>
        <taxon>Pseudomonadati</taxon>
        <taxon>Pseudomonadota</taxon>
        <taxon>Betaproteobacteria</taxon>
        <taxon>Burkholderiales</taxon>
        <taxon>Burkholderiaceae</taxon>
        <taxon>Burkholderia</taxon>
        <taxon>Burkholderia cepacia complex</taxon>
    </lineage>
</organism>
<dbReference type="Proteomes" id="UP000002287">
    <property type="component" value="Plasmid pBVIE01"/>
</dbReference>
<geneLocation type="plasmid" evidence="2 3">
    <name>pBVIE01</name>
</geneLocation>
<evidence type="ECO:0000313" key="2">
    <source>
        <dbReference type="EMBL" id="ABO59749.1"/>
    </source>
</evidence>
<proteinExistence type="predicted"/>
<feature type="chain" id="PRO_5002671383" description="Lipoprotein" evidence="1">
    <location>
        <begin position="44"/>
        <end position="172"/>
    </location>
</feature>
<reference evidence="2 3" key="1">
    <citation type="submission" date="2007-03" db="EMBL/GenBank/DDBJ databases">
        <title>Complete sequence of plasmid pBVIE01 of Burkholderia vietnamiensis G4.</title>
        <authorList>
            <consortium name="US DOE Joint Genome Institute"/>
            <person name="Copeland A."/>
            <person name="Lucas S."/>
            <person name="Lapidus A."/>
            <person name="Barry K."/>
            <person name="Detter J.C."/>
            <person name="Glavina del Rio T."/>
            <person name="Hammon N."/>
            <person name="Israni S."/>
            <person name="Dalin E."/>
            <person name="Tice H."/>
            <person name="Pitluck S."/>
            <person name="Chain P."/>
            <person name="Malfatti S."/>
            <person name="Shin M."/>
            <person name="Vergez L."/>
            <person name="Schmutz J."/>
            <person name="Larimer F."/>
            <person name="Land M."/>
            <person name="Hauser L."/>
            <person name="Kyrpides N."/>
            <person name="Tiedje J."/>
            <person name="Richardson P."/>
        </authorList>
    </citation>
    <scope>NUCLEOTIDE SEQUENCE [LARGE SCALE GENOMIC DNA]</scope>
    <source>
        <strain evidence="3">G4 / LMG 22486</strain>
        <plasmid evidence="2 3">pBVIE01</plasmid>
    </source>
</reference>
<sequence>MAASVQILCPIRQNYSPTSLTTTMKKILLAASVALLLSATAHAECSITYFTGPSTWDALEKNGGIEFNSSKTVCEKLRRANARVNIAGAATVLNNMSIGWAQVSVLDMNTSVGTTEYASYSTTANPFASIDKANGLMLASVNSALDSWRDLDKALAKLEVERNRARSTFARQ</sequence>
<gene>
    <name evidence="2" type="ordered locus">Bcep1808_6862</name>
</gene>
<evidence type="ECO:0008006" key="4">
    <source>
        <dbReference type="Google" id="ProtNLM"/>
    </source>
</evidence>
<keyword evidence="2" id="KW-0614">Plasmid</keyword>
<feature type="signal peptide" evidence="1">
    <location>
        <begin position="1"/>
        <end position="43"/>
    </location>
</feature>